<evidence type="ECO:0000313" key="10">
    <source>
        <dbReference type="EMBL" id="GBQ04701.1"/>
    </source>
</evidence>
<comment type="function">
    <text evidence="1 7">Has a glutathione-disulfide oxidoreductase activity in the presence of NADPH and glutathione reductase. Reduces low molecular weight disulfides and proteins.</text>
</comment>
<keyword evidence="11" id="KW-1185">Reference proteome</keyword>
<comment type="similarity">
    <text evidence="2 7">Belongs to the glutaredoxin family.</text>
</comment>
<dbReference type="PROSITE" id="PS51354">
    <property type="entry name" value="GLUTAREDOXIN_2"/>
    <property type="match status" value="1"/>
</dbReference>
<dbReference type="Gene3D" id="3.40.30.10">
    <property type="entry name" value="Glutaredoxin"/>
    <property type="match status" value="1"/>
</dbReference>
<gene>
    <name evidence="10" type="ORF">AA15669_0097</name>
</gene>
<dbReference type="PANTHER" id="PTHR45694">
    <property type="entry name" value="GLUTAREDOXIN 2"/>
    <property type="match status" value="1"/>
</dbReference>
<keyword evidence="7" id="KW-0963">Cytoplasm</keyword>
<dbReference type="RefSeq" id="WP_018979616.1">
    <property type="nucleotide sequence ID" value="NZ_BAQD01000001.1"/>
</dbReference>
<dbReference type="InterPro" id="IPR011767">
    <property type="entry name" value="GLR_AS"/>
</dbReference>
<dbReference type="InterPro" id="IPR002109">
    <property type="entry name" value="Glutaredoxin"/>
</dbReference>
<protein>
    <recommendedName>
        <fullName evidence="7">Glutaredoxin</fullName>
    </recommendedName>
</protein>
<keyword evidence="4 7" id="KW-0249">Electron transport</keyword>
<evidence type="ECO:0000313" key="11">
    <source>
        <dbReference type="Proteomes" id="UP001062901"/>
    </source>
</evidence>
<dbReference type="NCBIfam" id="TIGR02181">
    <property type="entry name" value="GRX_bact"/>
    <property type="match status" value="1"/>
</dbReference>
<dbReference type="Pfam" id="PF00462">
    <property type="entry name" value="Glutaredoxin"/>
    <property type="match status" value="1"/>
</dbReference>
<keyword evidence="3 7" id="KW-0813">Transport</keyword>
<feature type="domain" description="Glutaredoxin" evidence="9">
    <location>
        <begin position="4"/>
        <end position="62"/>
    </location>
</feature>
<dbReference type="Proteomes" id="UP001062901">
    <property type="component" value="Unassembled WGS sequence"/>
</dbReference>
<organism evidence="10 11">
    <name type="scientific">Saccharibacter floricola DSM 15669</name>
    <dbReference type="NCBI Taxonomy" id="1123227"/>
    <lineage>
        <taxon>Bacteria</taxon>
        <taxon>Pseudomonadati</taxon>
        <taxon>Pseudomonadota</taxon>
        <taxon>Alphaproteobacteria</taxon>
        <taxon>Acetobacterales</taxon>
        <taxon>Acetobacteraceae</taxon>
        <taxon>Saccharibacter</taxon>
    </lineage>
</organism>
<evidence type="ECO:0000256" key="7">
    <source>
        <dbReference type="RuleBase" id="RU364065"/>
    </source>
</evidence>
<evidence type="ECO:0000259" key="9">
    <source>
        <dbReference type="Pfam" id="PF00462"/>
    </source>
</evidence>
<dbReference type="SUPFAM" id="SSF52833">
    <property type="entry name" value="Thioredoxin-like"/>
    <property type="match status" value="1"/>
</dbReference>
<comment type="caution">
    <text evidence="10">The sequence shown here is derived from an EMBL/GenBank/DDBJ whole genome shotgun (WGS) entry which is preliminary data.</text>
</comment>
<keyword evidence="5" id="KW-1015">Disulfide bond</keyword>
<dbReference type="EMBL" id="BAQD01000001">
    <property type="protein sequence ID" value="GBQ04701.1"/>
    <property type="molecule type" value="Genomic_DNA"/>
</dbReference>
<proteinExistence type="inferred from homology"/>
<dbReference type="InterPro" id="IPR011900">
    <property type="entry name" value="GRX_bact"/>
</dbReference>
<evidence type="ECO:0000256" key="1">
    <source>
        <dbReference type="ARBA" id="ARBA00002549"/>
    </source>
</evidence>
<keyword evidence="6 7" id="KW-0676">Redox-active center</keyword>
<dbReference type="PROSITE" id="PS00195">
    <property type="entry name" value="GLUTAREDOXIN_1"/>
    <property type="match status" value="1"/>
</dbReference>
<reference evidence="10" key="1">
    <citation type="submission" date="2013-04" db="EMBL/GenBank/DDBJ databases">
        <title>The genome sequencing project of 58 acetic acid bacteria.</title>
        <authorList>
            <person name="Okamoto-Kainuma A."/>
            <person name="Ishikawa M."/>
            <person name="Umino S."/>
            <person name="Koizumi Y."/>
            <person name="Shiwa Y."/>
            <person name="Yoshikawa H."/>
            <person name="Matsutani M."/>
            <person name="Matsushita K."/>
        </authorList>
    </citation>
    <scope>NUCLEOTIDE SEQUENCE</scope>
    <source>
        <strain evidence="10">DSM 15669</strain>
    </source>
</reference>
<dbReference type="PANTHER" id="PTHR45694:SF18">
    <property type="entry name" value="GLUTAREDOXIN-1-RELATED"/>
    <property type="match status" value="1"/>
</dbReference>
<feature type="region of interest" description="Disordered" evidence="8">
    <location>
        <begin position="31"/>
        <end position="52"/>
    </location>
</feature>
<dbReference type="CDD" id="cd03418">
    <property type="entry name" value="GRX_GRXb_1_3_like"/>
    <property type="match status" value="1"/>
</dbReference>
<evidence type="ECO:0000256" key="2">
    <source>
        <dbReference type="ARBA" id="ARBA00007787"/>
    </source>
</evidence>
<evidence type="ECO:0000256" key="4">
    <source>
        <dbReference type="ARBA" id="ARBA00022982"/>
    </source>
</evidence>
<evidence type="ECO:0000256" key="6">
    <source>
        <dbReference type="ARBA" id="ARBA00023284"/>
    </source>
</evidence>
<sequence length="86" mass="9361">MAKVEIYTQAGCPFCVQAVALLKQKGVPFQEIDAPRGTPEREEAIKRSGGGQTVPQIFVDDQSLGGCRELMQLDHGGALEFLLQRS</sequence>
<dbReference type="InterPro" id="IPR036249">
    <property type="entry name" value="Thioredoxin-like_sf"/>
</dbReference>
<dbReference type="InterPro" id="IPR014025">
    <property type="entry name" value="Glutaredoxin_subgr"/>
</dbReference>
<evidence type="ECO:0000256" key="3">
    <source>
        <dbReference type="ARBA" id="ARBA00022448"/>
    </source>
</evidence>
<accession>A0ABQ0NW85</accession>
<evidence type="ECO:0000256" key="5">
    <source>
        <dbReference type="ARBA" id="ARBA00023157"/>
    </source>
</evidence>
<evidence type="ECO:0000256" key="8">
    <source>
        <dbReference type="SAM" id="MobiDB-lite"/>
    </source>
</evidence>
<name>A0ABQ0NW85_9PROT</name>
<dbReference type="PRINTS" id="PR00160">
    <property type="entry name" value="GLUTAREDOXIN"/>
</dbReference>